<evidence type="ECO:0000256" key="1">
    <source>
        <dbReference type="SAM" id="SignalP"/>
    </source>
</evidence>
<dbReference type="Proteomes" id="UP001353858">
    <property type="component" value="Unassembled WGS sequence"/>
</dbReference>
<dbReference type="AlphaFoldDB" id="A0AAN7P3U2"/>
<accession>A0AAN7P3U2</accession>
<name>A0AAN7P3U2_9COLE</name>
<feature type="signal peptide" evidence="1">
    <location>
        <begin position="1"/>
        <end position="16"/>
    </location>
</feature>
<dbReference type="EMBL" id="JARPUR010000006">
    <property type="protein sequence ID" value="KAK4874823.1"/>
    <property type="molecule type" value="Genomic_DNA"/>
</dbReference>
<protein>
    <submittedName>
        <fullName evidence="2">Uncharacterized protein</fullName>
    </submittedName>
</protein>
<reference evidence="3" key="1">
    <citation type="submission" date="2023-01" db="EMBL/GenBank/DDBJ databases">
        <title>Key to firefly adult light organ development and bioluminescence: homeobox transcription factors regulate luciferase expression and transportation to peroxisome.</title>
        <authorList>
            <person name="Fu X."/>
        </authorList>
    </citation>
    <scope>NUCLEOTIDE SEQUENCE [LARGE SCALE GENOMIC DNA]</scope>
</reference>
<sequence length="126" mass="13948">MKLLLLVSVCVATCQAHQGGFKSKLELVKTNCNSSDGQLHQLFQSLSSNDTVPNSLKTLSECWLRMDNLTLSDNTLNLTPMKDHLLVAASMINDCNIVKKVDNIDTSYAVFKCVAGVYKYVKSVYI</sequence>
<gene>
    <name evidence="2" type="ORF">RN001_014183</name>
</gene>
<organism evidence="2 3">
    <name type="scientific">Aquatica leii</name>
    <dbReference type="NCBI Taxonomy" id="1421715"/>
    <lineage>
        <taxon>Eukaryota</taxon>
        <taxon>Metazoa</taxon>
        <taxon>Ecdysozoa</taxon>
        <taxon>Arthropoda</taxon>
        <taxon>Hexapoda</taxon>
        <taxon>Insecta</taxon>
        <taxon>Pterygota</taxon>
        <taxon>Neoptera</taxon>
        <taxon>Endopterygota</taxon>
        <taxon>Coleoptera</taxon>
        <taxon>Polyphaga</taxon>
        <taxon>Elateriformia</taxon>
        <taxon>Elateroidea</taxon>
        <taxon>Lampyridae</taxon>
        <taxon>Luciolinae</taxon>
        <taxon>Aquatica</taxon>
    </lineage>
</organism>
<keyword evidence="1" id="KW-0732">Signal</keyword>
<feature type="chain" id="PRO_5042810495" evidence="1">
    <location>
        <begin position="17"/>
        <end position="126"/>
    </location>
</feature>
<evidence type="ECO:0000313" key="2">
    <source>
        <dbReference type="EMBL" id="KAK4874823.1"/>
    </source>
</evidence>
<evidence type="ECO:0000313" key="3">
    <source>
        <dbReference type="Proteomes" id="UP001353858"/>
    </source>
</evidence>
<keyword evidence="3" id="KW-1185">Reference proteome</keyword>
<proteinExistence type="predicted"/>
<comment type="caution">
    <text evidence="2">The sequence shown here is derived from an EMBL/GenBank/DDBJ whole genome shotgun (WGS) entry which is preliminary data.</text>
</comment>